<dbReference type="FunCoup" id="G8ZTK6">
    <property type="interactions" value="136"/>
</dbReference>
<organism evidence="2 3">
    <name type="scientific">Torulaspora delbrueckii</name>
    <name type="common">Yeast</name>
    <name type="synonym">Candida colliculosa</name>
    <dbReference type="NCBI Taxonomy" id="4950"/>
    <lineage>
        <taxon>Eukaryota</taxon>
        <taxon>Fungi</taxon>
        <taxon>Dikarya</taxon>
        <taxon>Ascomycota</taxon>
        <taxon>Saccharomycotina</taxon>
        <taxon>Saccharomycetes</taxon>
        <taxon>Saccharomycetales</taxon>
        <taxon>Saccharomycetaceae</taxon>
        <taxon>Torulaspora</taxon>
    </lineage>
</organism>
<dbReference type="GO" id="GO:0031464">
    <property type="term" value="C:Cul4A-RING E3 ubiquitin ligase complex"/>
    <property type="evidence" value="ECO:0007669"/>
    <property type="project" value="TreeGrafter"/>
</dbReference>
<dbReference type="EMBL" id="HE616745">
    <property type="protein sequence ID" value="CCE91950.1"/>
    <property type="molecule type" value="Genomic_DNA"/>
</dbReference>
<dbReference type="InterPro" id="IPR036322">
    <property type="entry name" value="WD40_repeat_dom_sf"/>
</dbReference>
<dbReference type="Gene3D" id="2.130.10.10">
    <property type="entry name" value="YVTN repeat-like/Quinoprotein amine dehydrogenase"/>
    <property type="match status" value="1"/>
</dbReference>
<dbReference type="SUPFAM" id="SSF50978">
    <property type="entry name" value="WD40 repeat-like"/>
    <property type="match status" value="1"/>
</dbReference>
<protein>
    <recommendedName>
        <fullName evidence="4">Anaphase-promoting complex subunit 4 WD40 domain-containing protein</fullName>
    </recommendedName>
</protein>
<keyword evidence="1" id="KW-0853">WD repeat</keyword>
<dbReference type="OrthoDB" id="361494at2759"/>
<keyword evidence="3" id="KW-1185">Reference proteome</keyword>
<dbReference type="GO" id="GO:0000109">
    <property type="term" value="C:nucleotide-excision repair complex"/>
    <property type="evidence" value="ECO:0007669"/>
    <property type="project" value="TreeGrafter"/>
</dbReference>
<name>G8ZTK6_TORDE</name>
<dbReference type="HOGENOM" id="CLU_042821_0_0_1"/>
<reference evidence="2 3" key="1">
    <citation type="journal article" date="2011" name="Proc. Natl. Acad. Sci. U.S.A.">
        <title>Evolutionary erosion of yeast sex chromosomes by mating-type switching accidents.</title>
        <authorList>
            <person name="Gordon J.L."/>
            <person name="Armisen D."/>
            <person name="Proux-Wera E."/>
            <person name="Oheigeartaigh S.S."/>
            <person name="Byrne K.P."/>
            <person name="Wolfe K.H."/>
        </authorList>
    </citation>
    <scope>NUCLEOTIDE SEQUENCE [LARGE SCALE GENOMIC DNA]</scope>
    <source>
        <strain evidence="3">ATCC 10662 / CBS 1146 / NBRC 0425 / NCYC 2629 / NRRL Y-866</strain>
    </source>
</reference>
<dbReference type="PANTHER" id="PTHR46202">
    <property type="entry name" value="DNA EXCISION REPAIR PROTEIN ERCC-8"/>
    <property type="match status" value="1"/>
</dbReference>
<proteinExistence type="predicted"/>
<dbReference type="GO" id="GO:0043161">
    <property type="term" value="P:proteasome-mediated ubiquitin-dependent protein catabolic process"/>
    <property type="evidence" value="ECO:0007669"/>
    <property type="project" value="TreeGrafter"/>
</dbReference>
<dbReference type="AlphaFoldDB" id="G8ZTK6"/>
<dbReference type="InterPro" id="IPR001680">
    <property type="entry name" value="WD40_rpt"/>
</dbReference>
<dbReference type="InterPro" id="IPR042238">
    <property type="entry name" value="Rad28/ERCC8/Ckn1/ATCSA-1"/>
</dbReference>
<evidence type="ECO:0008006" key="4">
    <source>
        <dbReference type="Google" id="ProtNLM"/>
    </source>
</evidence>
<evidence type="ECO:0000313" key="3">
    <source>
        <dbReference type="Proteomes" id="UP000005627"/>
    </source>
</evidence>
<dbReference type="KEGG" id="tdl:TDEL_0D03660"/>
<evidence type="ECO:0000256" key="1">
    <source>
        <dbReference type="PROSITE-ProRule" id="PRU00221"/>
    </source>
</evidence>
<dbReference type="GeneID" id="11502384"/>
<dbReference type="PROSITE" id="PS50082">
    <property type="entry name" value="WD_REPEATS_2"/>
    <property type="match status" value="1"/>
</dbReference>
<evidence type="ECO:0000313" key="2">
    <source>
        <dbReference type="EMBL" id="CCE91950.1"/>
    </source>
</evidence>
<dbReference type="Pfam" id="PF00400">
    <property type="entry name" value="WD40"/>
    <property type="match status" value="4"/>
</dbReference>
<dbReference type="SMART" id="SM00320">
    <property type="entry name" value="WD40"/>
    <property type="match status" value="5"/>
</dbReference>
<accession>G8ZTK6</accession>
<feature type="repeat" description="WD" evidence="1">
    <location>
        <begin position="158"/>
        <end position="200"/>
    </location>
</feature>
<dbReference type="eggNOG" id="KOG4155">
    <property type="taxonomic scope" value="Eukaryota"/>
</dbReference>
<dbReference type="PANTHER" id="PTHR46202:SF1">
    <property type="entry name" value="DNA EXCISION REPAIR PROTEIN ERCC-8"/>
    <property type="match status" value="1"/>
</dbReference>
<dbReference type="Proteomes" id="UP000005627">
    <property type="component" value="Chromosome 4"/>
</dbReference>
<sequence length="450" mass="50674">MNNAILRYKLGEIDGDHLTRLGRQLEFARILECDSPRCYRHSRNKKVATGVTCLDLDNTTGGFILSSGDDGSLSLWSLDDRLDRSTNVLYNKRINYVARSQADDDVNSQPFKKRISDSSEGPRIVHSFETKQNKFRMYRQSSSQAASKIGPTEDSNVGQGHRFAITCMKWYSIDNGMFFTGSNDCKLKFWDTNAFECVQEIDIGYRLNQIDIDTDGKYVVAASEDYYPRLIDLRTVVSSGITNLSHGKMDSEILCCKTNPTKPHIIATGDAQGNVKLWDLRYANRQLLSLEQQPSGKAHLRGCNDICWDSAGSQLASTATDGKCCIWSPFSPRIPPPTQIGPSDPMRNRYRKRTSQRLLWIDTFLAHNTDYGDLQIFETHRGKLWNKIDLPTTFVSIKNATHKKLTSFFTGIALQRSTTNSTGIRLFLGTNAPSMDAGNGSIYEYVANYL</sequence>
<dbReference type="GO" id="GO:0000209">
    <property type="term" value="P:protein polyubiquitination"/>
    <property type="evidence" value="ECO:0007669"/>
    <property type="project" value="TreeGrafter"/>
</dbReference>
<dbReference type="GO" id="GO:0006283">
    <property type="term" value="P:transcription-coupled nucleotide-excision repair"/>
    <property type="evidence" value="ECO:0007669"/>
    <property type="project" value="InterPro"/>
</dbReference>
<dbReference type="InterPro" id="IPR015943">
    <property type="entry name" value="WD40/YVTN_repeat-like_dom_sf"/>
</dbReference>
<dbReference type="STRING" id="1076872.G8ZTK6"/>
<gene>
    <name evidence="2" type="primary">TDEL0D03660</name>
    <name evidence="2" type="ORF">TDEL_0D03660</name>
</gene>
<dbReference type="RefSeq" id="XP_003681161.1">
    <property type="nucleotide sequence ID" value="XM_003681113.1"/>
</dbReference>
<dbReference type="InParanoid" id="G8ZTK6"/>